<dbReference type="Proteomes" id="UP000239649">
    <property type="component" value="Unassembled WGS sequence"/>
</dbReference>
<evidence type="ECO:0000256" key="3">
    <source>
        <dbReference type="RuleBase" id="RU003479"/>
    </source>
</evidence>
<gene>
    <name evidence="4" type="ORF">C2E20_3822</name>
</gene>
<sequence length="151" mass="15810">MTAITATFASAAVQCRSQSRVAPRSSAPLALARSGRQQRAARQCLWVQAVLTAEKSELDVSKMAPLGDRLMVKPQEVEKATAGGILLTPTSGSKGMQDALVGTVLAVGEDCDIGVAVGDRVLFSKYSSSDVEVPDGEICFVVQKSVLAKLS</sequence>
<dbReference type="InterPro" id="IPR020818">
    <property type="entry name" value="Chaperonin_GroES"/>
</dbReference>
<dbReference type="SUPFAM" id="SSF50129">
    <property type="entry name" value="GroES-like"/>
    <property type="match status" value="1"/>
</dbReference>
<dbReference type="GO" id="GO:0005739">
    <property type="term" value="C:mitochondrion"/>
    <property type="evidence" value="ECO:0007669"/>
    <property type="project" value="TreeGrafter"/>
</dbReference>
<reference evidence="4 5" key="1">
    <citation type="journal article" date="2018" name="Plant J.">
        <title>Genome sequences of Chlorella sorokiniana UTEX 1602 and Micractinium conductrix SAG 241.80: implications to maltose excretion by a green alga.</title>
        <authorList>
            <person name="Arriola M.B."/>
            <person name="Velmurugan N."/>
            <person name="Zhang Y."/>
            <person name="Plunkett M.H."/>
            <person name="Hondzo H."/>
            <person name="Barney B.M."/>
        </authorList>
    </citation>
    <scope>NUCLEOTIDE SEQUENCE [LARGE SCALE GENOMIC DNA]</scope>
    <source>
        <strain evidence="4 5">SAG 241.80</strain>
    </source>
</reference>
<proteinExistence type="inferred from homology"/>
<dbReference type="InterPro" id="IPR037124">
    <property type="entry name" value="Chaperonin_GroES_sf"/>
</dbReference>
<comment type="caution">
    <text evidence="4">The sequence shown here is derived from an EMBL/GenBank/DDBJ whole genome shotgun (WGS) entry which is preliminary data.</text>
</comment>
<dbReference type="PRINTS" id="PR00297">
    <property type="entry name" value="CHAPERONIN10"/>
</dbReference>
<dbReference type="GO" id="GO:0005524">
    <property type="term" value="F:ATP binding"/>
    <property type="evidence" value="ECO:0007669"/>
    <property type="project" value="InterPro"/>
</dbReference>
<keyword evidence="5" id="KW-1185">Reference proteome</keyword>
<evidence type="ECO:0000313" key="4">
    <source>
        <dbReference type="EMBL" id="PSC72816.1"/>
    </source>
</evidence>
<dbReference type="GO" id="GO:0051082">
    <property type="term" value="F:unfolded protein binding"/>
    <property type="evidence" value="ECO:0007669"/>
    <property type="project" value="TreeGrafter"/>
</dbReference>
<accession>A0A2P6VFE7</accession>
<dbReference type="STRING" id="554055.A0A2P6VFE7"/>
<dbReference type="InterPro" id="IPR011032">
    <property type="entry name" value="GroES-like_sf"/>
</dbReference>
<dbReference type="Pfam" id="PF00166">
    <property type="entry name" value="Cpn10"/>
    <property type="match status" value="1"/>
</dbReference>
<dbReference type="GO" id="GO:0051087">
    <property type="term" value="F:protein-folding chaperone binding"/>
    <property type="evidence" value="ECO:0007669"/>
    <property type="project" value="TreeGrafter"/>
</dbReference>
<evidence type="ECO:0000313" key="5">
    <source>
        <dbReference type="Proteomes" id="UP000239649"/>
    </source>
</evidence>
<dbReference type="OrthoDB" id="184876at2759"/>
<dbReference type="GO" id="GO:0044183">
    <property type="term" value="F:protein folding chaperone"/>
    <property type="evidence" value="ECO:0007669"/>
    <property type="project" value="InterPro"/>
</dbReference>
<dbReference type="EMBL" id="LHPF02000009">
    <property type="protein sequence ID" value="PSC72816.1"/>
    <property type="molecule type" value="Genomic_DNA"/>
</dbReference>
<dbReference type="CDD" id="cd00320">
    <property type="entry name" value="cpn10"/>
    <property type="match status" value="1"/>
</dbReference>
<dbReference type="PANTHER" id="PTHR10772:SF63">
    <property type="entry name" value="20 KDA CHAPERONIN, CHLOROPLASTIC"/>
    <property type="match status" value="1"/>
</dbReference>
<dbReference type="GO" id="GO:0009507">
    <property type="term" value="C:chloroplast"/>
    <property type="evidence" value="ECO:0007669"/>
    <property type="project" value="TreeGrafter"/>
</dbReference>
<dbReference type="PROSITE" id="PS00681">
    <property type="entry name" value="CHAPERONINS_CPN10"/>
    <property type="match status" value="1"/>
</dbReference>
<organism evidence="4 5">
    <name type="scientific">Micractinium conductrix</name>
    <dbReference type="NCBI Taxonomy" id="554055"/>
    <lineage>
        <taxon>Eukaryota</taxon>
        <taxon>Viridiplantae</taxon>
        <taxon>Chlorophyta</taxon>
        <taxon>core chlorophytes</taxon>
        <taxon>Trebouxiophyceae</taxon>
        <taxon>Chlorellales</taxon>
        <taxon>Chlorellaceae</taxon>
        <taxon>Chlorella clade</taxon>
        <taxon>Micractinium</taxon>
    </lineage>
</organism>
<dbReference type="AlphaFoldDB" id="A0A2P6VFE7"/>
<keyword evidence="2 3" id="KW-0143">Chaperone</keyword>
<dbReference type="PANTHER" id="PTHR10772">
    <property type="entry name" value="10 KDA HEAT SHOCK PROTEIN"/>
    <property type="match status" value="1"/>
</dbReference>
<name>A0A2P6VFE7_9CHLO</name>
<evidence type="ECO:0000256" key="1">
    <source>
        <dbReference type="ARBA" id="ARBA00006975"/>
    </source>
</evidence>
<evidence type="ECO:0000256" key="2">
    <source>
        <dbReference type="ARBA" id="ARBA00023186"/>
    </source>
</evidence>
<protein>
    <submittedName>
        <fullName evidence="4">Molecular chaperone</fullName>
    </submittedName>
</protein>
<comment type="similarity">
    <text evidence="1 3">Belongs to the GroES chaperonin family.</text>
</comment>
<dbReference type="InterPro" id="IPR018369">
    <property type="entry name" value="Chaprnonin_Cpn10_CS"/>
</dbReference>
<dbReference type="Gene3D" id="2.30.33.40">
    <property type="entry name" value="GroES chaperonin"/>
    <property type="match status" value="1"/>
</dbReference>
<dbReference type="GO" id="GO:0046872">
    <property type="term" value="F:metal ion binding"/>
    <property type="evidence" value="ECO:0007669"/>
    <property type="project" value="TreeGrafter"/>
</dbReference>
<dbReference type="SMART" id="SM00883">
    <property type="entry name" value="Cpn10"/>
    <property type="match status" value="1"/>
</dbReference>